<accession>A0A7T8HMM7</accession>
<reference evidence="2" key="1">
    <citation type="submission" date="2021-01" db="EMBL/GenBank/DDBJ databases">
        <title>Caligus Genome Assembly.</title>
        <authorList>
            <person name="Gallardo-Escarate C."/>
        </authorList>
    </citation>
    <scope>NUCLEOTIDE SEQUENCE [LARGE SCALE GENOMIC DNA]</scope>
</reference>
<dbReference type="AlphaFoldDB" id="A0A7T8HMM7"/>
<organism evidence="1 2">
    <name type="scientific">Caligus rogercresseyi</name>
    <name type="common">Sea louse</name>
    <dbReference type="NCBI Taxonomy" id="217165"/>
    <lineage>
        <taxon>Eukaryota</taxon>
        <taxon>Metazoa</taxon>
        <taxon>Ecdysozoa</taxon>
        <taxon>Arthropoda</taxon>
        <taxon>Crustacea</taxon>
        <taxon>Multicrustacea</taxon>
        <taxon>Hexanauplia</taxon>
        <taxon>Copepoda</taxon>
        <taxon>Siphonostomatoida</taxon>
        <taxon>Caligidae</taxon>
        <taxon>Caligus</taxon>
    </lineage>
</organism>
<keyword evidence="2" id="KW-1185">Reference proteome</keyword>
<dbReference type="Proteomes" id="UP000595437">
    <property type="component" value="Chromosome 3"/>
</dbReference>
<evidence type="ECO:0000313" key="2">
    <source>
        <dbReference type="Proteomes" id="UP000595437"/>
    </source>
</evidence>
<evidence type="ECO:0000313" key="1">
    <source>
        <dbReference type="EMBL" id="QQP52747.1"/>
    </source>
</evidence>
<dbReference type="EMBL" id="CP045892">
    <property type="protein sequence ID" value="QQP52747.1"/>
    <property type="molecule type" value="Genomic_DNA"/>
</dbReference>
<gene>
    <name evidence="1" type="ORF">FKW44_004987</name>
</gene>
<name>A0A7T8HMM7_CALRO</name>
<sequence length="49" mass="5749">MVKKTTPPETMCGSRMVHHLIWRLRTKSSARTIWPISGRRTSGHRHPRI</sequence>
<protein>
    <submittedName>
        <fullName evidence="1">Uncharacterized protein</fullName>
    </submittedName>
</protein>
<proteinExistence type="predicted"/>